<protein>
    <submittedName>
        <fullName evidence="2">Uncharacterized protein</fullName>
    </submittedName>
</protein>
<dbReference type="KEGG" id="bxe:Bxe_B1349"/>
<gene>
    <name evidence="2" type="ORF">Bxe_B1349</name>
</gene>
<evidence type="ECO:0000313" key="2">
    <source>
        <dbReference type="EMBL" id="ABE34614.1"/>
    </source>
</evidence>
<accession>Q13MS5</accession>
<keyword evidence="3" id="KW-1185">Reference proteome</keyword>
<sequence length="103" mass="11029">MHGRKHLRRIILTGIVEPFCNAARERSSDVRDDADGATAPETLRQKDRAAGTSGERRIGTACAPTEGDSPHTARIGPAAAEKKLSGTWTDGASAPVSTRNRHR</sequence>
<dbReference type="AlphaFoldDB" id="Q13MS5"/>
<evidence type="ECO:0000313" key="3">
    <source>
        <dbReference type="Proteomes" id="UP000001817"/>
    </source>
</evidence>
<evidence type="ECO:0000256" key="1">
    <source>
        <dbReference type="SAM" id="MobiDB-lite"/>
    </source>
</evidence>
<proteinExistence type="predicted"/>
<feature type="compositionally biased region" description="Basic and acidic residues" evidence="1">
    <location>
        <begin position="23"/>
        <end position="34"/>
    </location>
</feature>
<feature type="region of interest" description="Disordered" evidence="1">
    <location>
        <begin position="23"/>
        <end position="103"/>
    </location>
</feature>
<dbReference type="Proteomes" id="UP000001817">
    <property type="component" value="Chromosome 2"/>
</dbReference>
<organism evidence="2 3">
    <name type="scientific">Paraburkholderia xenovorans (strain LB400)</name>
    <dbReference type="NCBI Taxonomy" id="266265"/>
    <lineage>
        <taxon>Bacteria</taxon>
        <taxon>Pseudomonadati</taxon>
        <taxon>Pseudomonadota</taxon>
        <taxon>Betaproteobacteria</taxon>
        <taxon>Burkholderiales</taxon>
        <taxon>Burkholderiaceae</taxon>
        <taxon>Paraburkholderia</taxon>
    </lineage>
</organism>
<name>Q13MS5_PARXL</name>
<dbReference type="EMBL" id="CP000271">
    <property type="protein sequence ID" value="ABE34614.1"/>
    <property type="molecule type" value="Genomic_DNA"/>
</dbReference>
<feature type="compositionally biased region" description="Basic and acidic residues" evidence="1">
    <location>
        <begin position="43"/>
        <end position="58"/>
    </location>
</feature>
<dbReference type="STRING" id="266265.Bxe_B1349"/>
<reference evidence="2 3" key="1">
    <citation type="journal article" date="2006" name="Proc. Natl. Acad. Sci. U.S.A.">
        <title>Burkholderia xenovorans LB400 harbors a multi-replicon, 9.73-Mbp genome shaped for versatility.</title>
        <authorList>
            <person name="Chain P.S."/>
            <person name="Denef V.J."/>
            <person name="Konstantinidis K.T."/>
            <person name="Vergez L.M."/>
            <person name="Agullo L."/>
            <person name="Reyes V.L."/>
            <person name="Hauser L."/>
            <person name="Cordova M."/>
            <person name="Gomez L."/>
            <person name="Gonzalez M."/>
            <person name="Land M."/>
            <person name="Lao V."/>
            <person name="Larimer F."/>
            <person name="LiPuma J.J."/>
            <person name="Mahenthiralingam E."/>
            <person name="Malfatti S.A."/>
            <person name="Marx C.J."/>
            <person name="Parnell J.J."/>
            <person name="Ramette A."/>
            <person name="Richardson P."/>
            <person name="Seeger M."/>
            <person name="Smith D."/>
            <person name="Spilker T."/>
            <person name="Sul W.J."/>
            <person name="Tsoi T.V."/>
            <person name="Ulrich L.E."/>
            <person name="Zhulin I.B."/>
            <person name="Tiedje J.M."/>
        </authorList>
    </citation>
    <scope>NUCLEOTIDE SEQUENCE [LARGE SCALE GENOMIC DNA]</scope>
    <source>
        <strain evidence="2 3">LB400</strain>
    </source>
</reference>
<feature type="compositionally biased region" description="Polar residues" evidence="1">
    <location>
        <begin position="86"/>
        <end position="103"/>
    </location>
</feature>